<name>A0ABQ9ZV44_9CRUS</name>
<dbReference type="Proteomes" id="UP001234178">
    <property type="component" value="Unassembled WGS sequence"/>
</dbReference>
<dbReference type="EMBL" id="JAOYFB010000005">
    <property type="protein sequence ID" value="KAK4016389.1"/>
    <property type="molecule type" value="Genomic_DNA"/>
</dbReference>
<evidence type="ECO:0000313" key="2">
    <source>
        <dbReference type="Proteomes" id="UP001234178"/>
    </source>
</evidence>
<protein>
    <submittedName>
        <fullName evidence="1">Uncharacterized protein</fullName>
    </submittedName>
</protein>
<comment type="caution">
    <text evidence="1">The sequence shown here is derived from an EMBL/GenBank/DDBJ whole genome shotgun (WGS) entry which is preliminary data.</text>
</comment>
<gene>
    <name evidence="1" type="ORF">OUZ56_031340</name>
</gene>
<keyword evidence="2" id="KW-1185">Reference proteome</keyword>
<accession>A0ABQ9ZV44</accession>
<evidence type="ECO:0000313" key="1">
    <source>
        <dbReference type="EMBL" id="KAK4016389.1"/>
    </source>
</evidence>
<reference evidence="1 2" key="1">
    <citation type="journal article" date="2023" name="Nucleic Acids Res.">
        <title>The hologenome of Daphnia magna reveals possible DNA methylation and microbiome-mediated evolution of the host genome.</title>
        <authorList>
            <person name="Chaturvedi A."/>
            <person name="Li X."/>
            <person name="Dhandapani V."/>
            <person name="Marshall H."/>
            <person name="Kissane S."/>
            <person name="Cuenca-Cambronero M."/>
            <person name="Asole G."/>
            <person name="Calvet F."/>
            <person name="Ruiz-Romero M."/>
            <person name="Marangio P."/>
            <person name="Guigo R."/>
            <person name="Rago D."/>
            <person name="Mirbahai L."/>
            <person name="Eastwood N."/>
            <person name="Colbourne J.K."/>
            <person name="Zhou J."/>
            <person name="Mallon E."/>
            <person name="Orsini L."/>
        </authorList>
    </citation>
    <scope>NUCLEOTIDE SEQUENCE [LARGE SCALE GENOMIC DNA]</scope>
    <source>
        <strain evidence="1">LRV0_1</strain>
    </source>
</reference>
<sequence length="92" mass="10208">MSSVEKRVFSSSFVGSFTRFFEPFGCHIVSLLSNHLISSRACSVSSAVHSSHICKFEYCAGLLCSRFLLWPPLLSAVDLMLELNFDLRVASS</sequence>
<proteinExistence type="predicted"/>
<organism evidence="1 2">
    <name type="scientific">Daphnia magna</name>
    <dbReference type="NCBI Taxonomy" id="35525"/>
    <lineage>
        <taxon>Eukaryota</taxon>
        <taxon>Metazoa</taxon>
        <taxon>Ecdysozoa</taxon>
        <taxon>Arthropoda</taxon>
        <taxon>Crustacea</taxon>
        <taxon>Branchiopoda</taxon>
        <taxon>Diplostraca</taxon>
        <taxon>Cladocera</taxon>
        <taxon>Anomopoda</taxon>
        <taxon>Daphniidae</taxon>
        <taxon>Daphnia</taxon>
    </lineage>
</organism>